<dbReference type="InParanoid" id="S7XS96"/>
<dbReference type="Gene3D" id="3.40.50.300">
    <property type="entry name" value="P-loop containing nucleotide triphosphate hydrolases"/>
    <property type="match status" value="1"/>
</dbReference>
<proteinExistence type="inferred from homology"/>
<dbReference type="FunCoup" id="S7XS96">
    <property type="interactions" value="176"/>
</dbReference>
<dbReference type="EC" id="3.6.5.-" evidence="5"/>
<organism evidence="6 7">
    <name type="scientific">Spraguea lophii (strain 42_110)</name>
    <name type="common">Microsporidian parasite</name>
    <dbReference type="NCBI Taxonomy" id="1358809"/>
    <lineage>
        <taxon>Eukaryota</taxon>
        <taxon>Fungi</taxon>
        <taxon>Fungi incertae sedis</taxon>
        <taxon>Microsporidia</taxon>
        <taxon>Spragueidae</taxon>
        <taxon>Spraguea</taxon>
    </lineage>
</organism>
<keyword evidence="2 5" id="KW-0547">Nucleotide-binding</keyword>
<name>S7XS96_SPRLO</name>
<dbReference type="AlphaFoldDB" id="S7XS96"/>
<evidence type="ECO:0000313" key="6">
    <source>
        <dbReference type="EMBL" id="EPR78778.1"/>
    </source>
</evidence>
<sequence>MKKIFLVVGMAGSGKTTFCTKLYNWLSQDNIEIDPITGLNKKVYSINLDPAVINTLIPLNLDIREKINYDELMQKQNLGPNGAIITAINLFLLNINAYLNEIDSQYIIIDTPGQIEAFIWSSGGLVLVDSLKKLGYDLNLLFVMDSRESKRHTVFISNMLFAASLHSRYDIKTYCIFNKIDLVDTSEIEWMKDSDNFRKDLPEEDARTPMLSSLSLHFEEFYKDMTTFCISSVTSQGKKEFLDYFK</sequence>
<dbReference type="Proteomes" id="UP000014978">
    <property type="component" value="Unassembled WGS sequence"/>
</dbReference>
<accession>S7XS96</accession>
<dbReference type="GO" id="GO:0005737">
    <property type="term" value="C:cytoplasm"/>
    <property type="evidence" value="ECO:0007669"/>
    <property type="project" value="UniProtKB-SubCell"/>
</dbReference>
<dbReference type="VEuPathDB" id="MicrosporidiaDB:SLOPH_2119"/>
<dbReference type="PANTHER" id="PTHR21231:SF8">
    <property type="entry name" value="GPN-LOOP GTPASE 1"/>
    <property type="match status" value="1"/>
</dbReference>
<dbReference type="InterPro" id="IPR004130">
    <property type="entry name" value="Gpn"/>
</dbReference>
<evidence type="ECO:0000256" key="5">
    <source>
        <dbReference type="RuleBase" id="RU365059"/>
    </source>
</evidence>
<comment type="caution">
    <text evidence="6">The sequence shown here is derived from an EMBL/GenBank/DDBJ whole genome shotgun (WGS) entry which is preliminary data.</text>
</comment>
<dbReference type="GO" id="GO:0005634">
    <property type="term" value="C:nucleus"/>
    <property type="evidence" value="ECO:0007669"/>
    <property type="project" value="UniProtKB-SubCell"/>
</dbReference>
<comment type="similarity">
    <text evidence="1 5">Belongs to the GPN-loop GTPase family.</text>
</comment>
<evidence type="ECO:0000313" key="7">
    <source>
        <dbReference type="Proteomes" id="UP000014978"/>
    </source>
</evidence>
<keyword evidence="4 5" id="KW-0342">GTP-binding</keyword>
<gene>
    <name evidence="6" type="ORF">SLOPH_2119</name>
</gene>
<comment type="subcellular location">
    <subcellularLocation>
        <location evidence="5">Cytoplasm</location>
    </subcellularLocation>
    <subcellularLocation>
        <location evidence="5">Nucleus</location>
    </subcellularLocation>
</comment>
<comment type="function">
    <text evidence="5">Small GTPase required for proper nuclear import of RNA polymerase II (RNAPII). May act at an RNAP assembly step prior to nuclear import.</text>
</comment>
<dbReference type="STRING" id="1358809.S7XS96"/>
<dbReference type="OMA" id="HEVCLEW"/>
<evidence type="ECO:0000256" key="2">
    <source>
        <dbReference type="ARBA" id="ARBA00022741"/>
    </source>
</evidence>
<dbReference type="GO" id="GO:0005525">
    <property type="term" value="F:GTP binding"/>
    <property type="evidence" value="ECO:0007669"/>
    <property type="project" value="UniProtKB-KW"/>
</dbReference>
<protein>
    <recommendedName>
        <fullName evidence="5">GPN-loop GTPase</fullName>
        <ecNumber evidence="5">3.6.5.-</ecNumber>
    </recommendedName>
</protein>
<keyword evidence="3 5" id="KW-0378">Hydrolase</keyword>
<dbReference type="EMBL" id="ATCN01000568">
    <property type="protein sequence ID" value="EPR78778.1"/>
    <property type="molecule type" value="Genomic_DNA"/>
</dbReference>
<evidence type="ECO:0000256" key="1">
    <source>
        <dbReference type="ARBA" id="ARBA00005290"/>
    </source>
</evidence>
<dbReference type="HOGENOM" id="CLU_037460_3_1_1"/>
<dbReference type="Pfam" id="PF03029">
    <property type="entry name" value="ATP_bind_1"/>
    <property type="match status" value="1"/>
</dbReference>
<evidence type="ECO:0000256" key="4">
    <source>
        <dbReference type="ARBA" id="ARBA00023134"/>
    </source>
</evidence>
<dbReference type="PANTHER" id="PTHR21231">
    <property type="entry name" value="XPA-BINDING PROTEIN 1-RELATED"/>
    <property type="match status" value="1"/>
</dbReference>
<comment type="subunit">
    <text evidence="5">Binds to RNA polymerase II.</text>
</comment>
<reference evidence="7" key="1">
    <citation type="journal article" date="2013" name="PLoS Genet.">
        <title>The genome of Spraguea lophii and the basis of host-microsporidian interactions.</title>
        <authorList>
            <person name="Campbell S.E."/>
            <person name="Williams T.A."/>
            <person name="Yousuf A."/>
            <person name="Soanes D.M."/>
            <person name="Paszkiewicz K.H."/>
            <person name="Williams B.A.P."/>
        </authorList>
    </citation>
    <scope>NUCLEOTIDE SEQUENCE [LARGE SCALE GENOMIC DNA]</scope>
    <source>
        <strain evidence="7">42_110</strain>
    </source>
</reference>
<dbReference type="GO" id="GO:0003924">
    <property type="term" value="F:GTPase activity"/>
    <property type="evidence" value="ECO:0007669"/>
    <property type="project" value="TreeGrafter"/>
</dbReference>
<evidence type="ECO:0000256" key="3">
    <source>
        <dbReference type="ARBA" id="ARBA00022801"/>
    </source>
</evidence>
<dbReference type="OrthoDB" id="243313at2759"/>
<keyword evidence="5" id="KW-0963">Cytoplasm</keyword>
<keyword evidence="7" id="KW-1185">Reference proteome</keyword>
<dbReference type="InterPro" id="IPR027417">
    <property type="entry name" value="P-loop_NTPase"/>
</dbReference>
<dbReference type="SUPFAM" id="SSF52540">
    <property type="entry name" value="P-loop containing nucleoside triphosphate hydrolases"/>
    <property type="match status" value="1"/>
</dbReference>